<proteinExistence type="predicted"/>
<sequence>MRLKQMIRNEKGSMTVEFLAVLPLVFVILMICWQFLIGAYAVITAQAAANEAAKVYAITGNSSEALNAAKNVVSAAGGGIGYVSGNISHGNYFTADIQVQIDLIFIPSLIRDNMDPKDRVITFHREMTGRVIR</sequence>
<dbReference type="RefSeq" id="WP_251872767.1">
    <property type="nucleotide sequence ID" value="NZ_CP098755.1"/>
</dbReference>
<keyword evidence="1" id="KW-1133">Transmembrane helix</keyword>
<evidence type="ECO:0000313" key="3">
    <source>
        <dbReference type="EMBL" id="USG65675.1"/>
    </source>
</evidence>
<dbReference type="InterPro" id="IPR012495">
    <property type="entry name" value="TadE-like_dom"/>
</dbReference>
<reference evidence="3" key="1">
    <citation type="submission" date="2022-06" db="EMBL/GenBank/DDBJ databases">
        <title>Genome sequencing of Brevibacillus sp. BB3-R1.</title>
        <authorList>
            <person name="Heo J."/>
            <person name="Lee D."/>
            <person name="Won M."/>
            <person name="Han B.-H."/>
            <person name="Hong S.-B."/>
            <person name="Kwon S.-W."/>
        </authorList>
    </citation>
    <scope>NUCLEOTIDE SEQUENCE</scope>
    <source>
        <strain evidence="3">BB3-R1</strain>
    </source>
</reference>
<dbReference type="Pfam" id="PF07811">
    <property type="entry name" value="TadE"/>
    <property type="match status" value="1"/>
</dbReference>
<dbReference type="Proteomes" id="UP001056500">
    <property type="component" value="Chromosome"/>
</dbReference>
<feature type="domain" description="TadE-like" evidence="2">
    <location>
        <begin position="12"/>
        <end position="53"/>
    </location>
</feature>
<protein>
    <submittedName>
        <fullName evidence="3">Pilus assembly protein</fullName>
    </submittedName>
</protein>
<keyword evidence="1" id="KW-0812">Transmembrane</keyword>
<evidence type="ECO:0000256" key="1">
    <source>
        <dbReference type="SAM" id="Phobius"/>
    </source>
</evidence>
<name>A0ABY4WEU1_9BACL</name>
<evidence type="ECO:0000313" key="4">
    <source>
        <dbReference type="Proteomes" id="UP001056500"/>
    </source>
</evidence>
<accession>A0ABY4WEU1</accession>
<gene>
    <name evidence="3" type="ORF">NDK47_26855</name>
</gene>
<keyword evidence="4" id="KW-1185">Reference proteome</keyword>
<keyword evidence="1" id="KW-0472">Membrane</keyword>
<feature type="transmembrane region" description="Helical" evidence="1">
    <location>
        <begin position="21"/>
        <end position="43"/>
    </location>
</feature>
<organism evidence="3 4">
    <name type="scientific">Brevibacillus ruminantium</name>
    <dbReference type="NCBI Taxonomy" id="2950604"/>
    <lineage>
        <taxon>Bacteria</taxon>
        <taxon>Bacillati</taxon>
        <taxon>Bacillota</taxon>
        <taxon>Bacilli</taxon>
        <taxon>Bacillales</taxon>
        <taxon>Paenibacillaceae</taxon>
        <taxon>Brevibacillus</taxon>
    </lineage>
</organism>
<evidence type="ECO:0000259" key="2">
    <source>
        <dbReference type="Pfam" id="PF07811"/>
    </source>
</evidence>
<dbReference type="EMBL" id="CP098755">
    <property type="protein sequence ID" value="USG65675.1"/>
    <property type="molecule type" value="Genomic_DNA"/>
</dbReference>